<dbReference type="KEGG" id="hazt:108680630"/>
<keyword evidence="1 2" id="KW-0378">Hydrolase</keyword>
<sequence>MSCTSGCMRQAVGTALVMLCVWTPGLLLTAAVDSNPMTVKDEAAQEALSSNFNIGVPGEDSQLESNFTQPFDPNIRQGVSSSANLWPKINGFPTIIYKMGGTRVQSSTIRAALDQYELHTCLRFQQTPKFLYLGNRLSFVAGSGCSSYVGYQPNFITWIFGQHITLAEACDKVWTVIHEVGHALGLYHTQGRSDRDAHVKILFQNVQAGTQNNFNKYNTKDFDTEYDLLSVMHYGPFVNLWVSKCADISGDPCQNLGYLGPNCTCVCPAGTSGQLCEIKEIESYTKALMNQYLPKNQVLITEEAISSATTMMGDIFTKLFEAPACFRPQLTVTYFQLAARDLLGRCSVQGTEIGLDGPSESGTVYCGSELEQGQNFTSNFRTLFVFYWVGINNNTLGFEFDVKFVEKSGCTEVGGSEVITG</sequence>
<dbReference type="Pfam" id="PF01400">
    <property type="entry name" value="Astacin"/>
    <property type="match status" value="1"/>
</dbReference>
<keyword evidence="1 2" id="KW-0479">Metal-binding</keyword>
<dbReference type="InterPro" id="IPR006026">
    <property type="entry name" value="Peptidase_Metallo"/>
</dbReference>
<dbReference type="GO" id="GO:0006508">
    <property type="term" value="P:proteolysis"/>
    <property type="evidence" value="ECO:0007669"/>
    <property type="project" value="UniProtKB-KW"/>
</dbReference>
<keyword evidence="1 2" id="KW-0645">Protease</keyword>
<dbReference type="PROSITE" id="PS51864">
    <property type="entry name" value="ASTACIN"/>
    <property type="match status" value="1"/>
</dbReference>
<dbReference type="GeneID" id="108680630"/>
<dbReference type="GO" id="GO:0004222">
    <property type="term" value="F:metalloendopeptidase activity"/>
    <property type="evidence" value="ECO:0007669"/>
    <property type="project" value="UniProtKB-UniRule"/>
</dbReference>
<keyword evidence="4" id="KW-1185">Reference proteome</keyword>
<dbReference type="InterPro" id="IPR024079">
    <property type="entry name" value="MetalloPept_cat_dom_sf"/>
</dbReference>
<gene>
    <name evidence="5" type="primary">LOC108680630</name>
</gene>
<organism evidence="4 5">
    <name type="scientific">Hyalella azteca</name>
    <name type="common">Amphipod</name>
    <dbReference type="NCBI Taxonomy" id="294128"/>
    <lineage>
        <taxon>Eukaryota</taxon>
        <taxon>Metazoa</taxon>
        <taxon>Ecdysozoa</taxon>
        <taxon>Arthropoda</taxon>
        <taxon>Crustacea</taxon>
        <taxon>Multicrustacea</taxon>
        <taxon>Malacostraca</taxon>
        <taxon>Eumalacostraca</taxon>
        <taxon>Peracarida</taxon>
        <taxon>Amphipoda</taxon>
        <taxon>Senticaudata</taxon>
        <taxon>Talitrida</taxon>
        <taxon>Talitroidea</taxon>
        <taxon>Hyalellidae</taxon>
        <taxon>Hyalella</taxon>
    </lineage>
</organism>
<keyword evidence="1 2" id="KW-0862">Zinc</keyword>
<reference evidence="5" key="1">
    <citation type="submission" date="2025-08" db="UniProtKB">
        <authorList>
            <consortium name="RefSeq"/>
        </authorList>
    </citation>
    <scope>IDENTIFICATION</scope>
    <source>
        <tissue evidence="5">Whole organism</tissue>
    </source>
</reference>
<feature type="active site" evidence="1">
    <location>
        <position position="179"/>
    </location>
</feature>
<evidence type="ECO:0000313" key="5">
    <source>
        <dbReference type="RefSeq" id="XP_018024992.2"/>
    </source>
</evidence>
<feature type="signal peptide" evidence="2">
    <location>
        <begin position="1"/>
        <end position="34"/>
    </location>
</feature>
<dbReference type="Proteomes" id="UP000694843">
    <property type="component" value="Unplaced"/>
</dbReference>
<dbReference type="GO" id="GO:0008270">
    <property type="term" value="F:zinc ion binding"/>
    <property type="evidence" value="ECO:0007669"/>
    <property type="project" value="UniProtKB-UniRule"/>
</dbReference>
<accession>A0A8B7PHI9</accession>
<name>A0A8B7PHI9_HYAAZ</name>
<dbReference type="EC" id="3.4.24.-" evidence="2"/>
<feature type="binding site" evidence="1">
    <location>
        <position position="188"/>
    </location>
    <ligand>
        <name>Zn(2+)</name>
        <dbReference type="ChEBI" id="CHEBI:29105"/>
        <note>catalytic</note>
    </ligand>
</feature>
<proteinExistence type="predicted"/>
<feature type="chain" id="PRO_5038166081" description="Metalloendopeptidase" evidence="2">
    <location>
        <begin position="35"/>
        <end position="421"/>
    </location>
</feature>
<dbReference type="RefSeq" id="XP_018024992.2">
    <property type="nucleotide sequence ID" value="XM_018169503.2"/>
</dbReference>
<dbReference type="AlphaFoldDB" id="A0A8B7PHI9"/>
<comment type="cofactor">
    <cofactor evidence="1 2">
        <name>Zn(2+)</name>
        <dbReference type="ChEBI" id="CHEBI:29105"/>
    </cofactor>
    <text evidence="1 2">Binds 1 zinc ion per subunit.</text>
</comment>
<dbReference type="Gene3D" id="3.40.390.10">
    <property type="entry name" value="Collagenase (Catalytic Domain)"/>
    <property type="match status" value="1"/>
</dbReference>
<evidence type="ECO:0000256" key="1">
    <source>
        <dbReference type="PROSITE-ProRule" id="PRU01211"/>
    </source>
</evidence>
<dbReference type="OrthoDB" id="10017459at2759"/>
<feature type="binding site" evidence="1">
    <location>
        <position position="182"/>
    </location>
    <ligand>
        <name>Zn(2+)</name>
        <dbReference type="ChEBI" id="CHEBI:29105"/>
        <note>catalytic</note>
    </ligand>
</feature>
<dbReference type="PANTHER" id="PTHR10127">
    <property type="entry name" value="DISCOIDIN, CUB, EGF, LAMININ , AND ZINC METALLOPROTEASE DOMAIN CONTAINING"/>
    <property type="match status" value="1"/>
</dbReference>
<comment type="caution">
    <text evidence="1">Lacks conserved residue(s) required for the propagation of feature annotation.</text>
</comment>
<dbReference type="SMART" id="SM00235">
    <property type="entry name" value="ZnMc"/>
    <property type="match status" value="1"/>
</dbReference>
<evidence type="ECO:0000256" key="2">
    <source>
        <dbReference type="RuleBase" id="RU361183"/>
    </source>
</evidence>
<feature type="domain" description="Peptidase M12A" evidence="3">
    <location>
        <begin position="77"/>
        <end position="264"/>
    </location>
</feature>
<feature type="binding site" evidence="1">
    <location>
        <position position="178"/>
    </location>
    <ligand>
        <name>Zn(2+)</name>
        <dbReference type="ChEBI" id="CHEBI:29105"/>
        <note>catalytic</note>
    </ligand>
</feature>
<evidence type="ECO:0000313" key="4">
    <source>
        <dbReference type="Proteomes" id="UP000694843"/>
    </source>
</evidence>
<dbReference type="SUPFAM" id="SSF55486">
    <property type="entry name" value="Metalloproteases ('zincins'), catalytic domain"/>
    <property type="match status" value="1"/>
</dbReference>
<keyword evidence="1 2" id="KW-0482">Metalloprotease</keyword>
<dbReference type="InterPro" id="IPR001506">
    <property type="entry name" value="Peptidase_M12A"/>
</dbReference>
<evidence type="ECO:0000259" key="3">
    <source>
        <dbReference type="PROSITE" id="PS51864"/>
    </source>
</evidence>
<dbReference type="PANTHER" id="PTHR10127:SF814">
    <property type="entry name" value="MEPRIN A SUBUNIT BETA"/>
    <property type="match status" value="1"/>
</dbReference>
<keyword evidence="2" id="KW-0732">Signal</keyword>
<dbReference type="PRINTS" id="PR00480">
    <property type="entry name" value="ASTACIN"/>
</dbReference>
<protein>
    <recommendedName>
        <fullName evidence="2">Metalloendopeptidase</fullName>
        <ecNumber evidence="2">3.4.24.-</ecNumber>
    </recommendedName>
</protein>